<comment type="caution">
    <text evidence="2">The sequence shown here is derived from an EMBL/GenBank/DDBJ whole genome shotgun (WGS) entry which is preliminary data.</text>
</comment>
<evidence type="ECO:0000256" key="1">
    <source>
        <dbReference type="SAM" id="SignalP"/>
    </source>
</evidence>
<protein>
    <submittedName>
        <fullName evidence="2">Uncharacterized protein</fullName>
    </submittedName>
</protein>
<name>G7E436_MIXOS</name>
<dbReference type="HOGENOM" id="CLU_1695934_0_0_1"/>
<keyword evidence="1" id="KW-0732">Signal</keyword>
<dbReference type="AlphaFoldDB" id="G7E436"/>
<organism evidence="2 3">
    <name type="scientific">Mixia osmundae (strain CBS 9802 / IAM 14324 / JCM 22182 / KY 12970)</name>
    <dbReference type="NCBI Taxonomy" id="764103"/>
    <lineage>
        <taxon>Eukaryota</taxon>
        <taxon>Fungi</taxon>
        <taxon>Dikarya</taxon>
        <taxon>Basidiomycota</taxon>
        <taxon>Pucciniomycotina</taxon>
        <taxon>Mixiomycetes</taxon>
        <taxon>Mixiales</taxon>
        <taxon>Mixiaceae</taxon>
        <taxon>Mixia</taxon>
    </lineage>
</organism>
<dbReference type="RefSeq" id="XP_014568253.1">
    <property type="nucleotide sequence ID" value="XM_014712767.1"/>
</dbReference>
<dbReference type="InParanoid" id="G7E436"/>
<reference evidence="2 3" key="1">
    <citation type="journal article" date="2011" name="J. Gen. Appl. Microbiol.">
        <title>Draft genome sequencing of the enigmatic basidiomycete Mixia osmundae.</title>
        <authorList>
            <person name="Nishida H."/>
            <person name="Nagatsuka Y."/>
            <person name="Sugiyama J."/>
        </authorList>
    </citation>
    <scope>NUCLEOTIDE SEQUENCE [LARGE SCALE GENOMIC DNA]</scope>
    <source>
        <strain evidence="3">CBS 9802 / IAM 14324 / JCM 22182 / KY 12970</strain>
    </source>
</reference>
<evidence type="ECO:0000313" key="3">
    <source>
        <dbReference type="Proteomes" id="UP000009131"/>
    </source>
</evidence>
<dbReference type="Proteomes" id="UP000009131">
    <property type="component" value="Unassembled WGS sequence"/>
</dbReference>
<feature type="chain" id="PRO_5009955724" evidence="1">
    <location>
        <begin position="21"/>
        <end position="157"/>
    </location>
</feature>
<proteinExistence type="predicted"/>
<dbReference type="EMBL" id="BABT02000129">
    <property type="protein sequence ID" value="GAA97596.1"/>
    <property type="molecule type" value="Genomic_DNA"/>
</dbReference>
<feature type="signal peptide" evidence="1">
    <location>
        <begin position="1"/>
        <end position="20"/>
    </location>
</feature>
<evidence type="ECO:0000313" key="2">
    <source>
        <dbReference type="EMBL" id="GAA97596.1"/>
    </source>
</evidence>
<keyword evidence="3" id="KW-1185">Reference proteome</keyword>
<reference evidence="2 3" key="2">
    <citation type="journal article" date="2012" name="Open Biol.">
        <title>Characteristics of nucleosomes and linker DNA regions on the genome of the basidiomycete Mixia osmundae revealed by mono- and dinucleosome mapping.</title>
        <authorList>
            <person name="Nishida H."/>
            <person name="Kondo S."/>
            <person name="Matsumoto T."/>
            <person name="Suzuki Y."/>
            <person name="Yoshikawa H."/>
            <person name="Taylor T.D."/>
            <person name="Sugiyama J."/>
        </authorList>
    </citation>
    <scope>NUCLEOTIDE SEQUENCE [LARGE SCALE GENOMIC DNA]</scope>
    <source>
        <strain evidence="3">CBS 9802 / IAM 14324 / JCM 22182 / KY 12970</strain>
    </source>
</reference>
<sequence length="157" mass="17387">MRFTMLVSMLSTLLASVVLSSPLVPQATGVVTDGKIVAAQYHMMLGENREGHRTQFTFQLAYNAAQSYYGALLVCNNDSVLYTCGAGYVAHGGVGDARWSDWVFTSFFPYNVTVRLFHKADGTITGWTVESGTMFGHLIEFRSLENLQTHATIQYIE</sequence>
<gene>
    <name evidence="2" type="primary">Mo04274</name>
    <name evidence="2" type="ORF">E5Q_04274</name>
</gene>
<accession>G7E436</accession>